<evidence type="ECO:0000313" key="6">
    <source>
        <dbReference type="EMBL" id="CAJ1382476.1"/>
    </source>
</evidence>
<evidence type="ECO:0000259" key="5">
    <source>
        <dbReference type="PROSITE" id="PS50893"/>
    </source>
</evidence>
<evidence type="ECO:0000256" key="2">
    <source>
        <dbReference type="ARBA" id="ARBA00022448"/>
    </source>
</evidence>
<dbReference type="PROSITE" id="PS00211">
    <property type="entry name" value="ABC_TRANSPORTER_1"/>
    <property type="match status" value="1"/>
</dbReference>
<dbReference type="Pfam" id="PF08402">
    <property type="entry name" value="TOBE_2"/>
    <property type="match status" value="1"/>
</dbReference>
<dbReference type="Gene3D" id="2.40.50.140">
    <property type="entry name" value="Nucleic acid-binding proteins"/>
    <property type="match status" value="1"/>
</dbReference>
<dbReference type="PROSITE" id="PS50893">
    <property type="entry name" value="ABC_TRANSPORTER_2"/>
    <property type="match status" value="1"/>
</dbReference>
<reference evidence="6" key="1">
    <citation type="submission" date="2023-08" db="EMBL/GenBank/DDBJ databases">
        <authorList>
            <person name="Chen Y."/>
            <person name="Shah S."/>
            <person name="Dougan E. K."/>
            <person name="Thang M."/>
            <person name="Chan C."/>
        </authorList>
    </citation>
    <scope>NUCLEOTIDE SEQUENCE</scope>
</reference>
<accession>A0AA36I7G2</accession>
<dbReference type="GO" id="GO:0015423">
    <property type="term" value="F:ABC-type maltose transporter activity"/>
    <property type="evidence" value="ECO:0007669"/>
    <property type="project" value="TreeGrafter"/>
</dbReference>
<dbReference type="InterPro" id="IPR055170">
    <property type="entry name" value="GFO_IDH_MocA-like_dom"/>
</dbReference>
<dbReference type="PANTHER" id="PTHR43875">
    <property type="entry name" value="MALTODEXTRIN IMPORT ATP-BINDING PROTEIN MSMX"/>
    <property type="match status" value="1"/>
</dbReference>
<dbReference type="Gene3D" id="3.40.50.720">
    <property type="entry name" value="NAD(P)-binding Rossmann-like Domain"/>
    <property type="match status" value="1"/>
</dbReference>
<dbReference type="CDD" id="cd03301">
    <property type="entry name" value="ABC_MalK_N"/>
    <property type="match status" value="1"/>
</dbReference>
<dbReference type="InterPro" id="IPR000683">
    <property type="entry name" value="Gfo/Idh/MocA-like_OxRdtase_N"/>
</dbReference>
<evidence type="ECO:0000256" key="4">
    <source>
        <dbReference type="ARBA" id="ARBA00022840"/>
    </source>
</evidence>
<dbReference type="AlphaFoldDB" id="A0AA36I7G2"/>
<keyword evidence="7" id="KW-1185">Reference proteome</keyword>
<dbReference type="SUPFAM" id="SSF52540">
    <property type="entry name" value="P-loop containing nucleoside triphosphate hydrolases"/>
    <property type="match status" value="1"/>
</dbReference>
<dbReference type="SUPFAM" id="SSF50331">
    <property type="entry name" value="MOP-like"/>
    <property type="match status" value="1"/>
</dbReference>
<dbReference type="Pfam" id="PF01408">
    <property type="entry name" value="GFO_IDH_MocA"/>
    <property type="match status" value="1"/>
</dbReference>
<dbReference type="Gene3D" id="3.40.50.300">
    <property type="entry name" value="P-loop containing nucleotide triphosphate hydrolases"/>
    <property type="match status" value="1"/>
</dbReference>
<gene>
    <name evidence="6" type="ORF">EVOR1521_LOCUS9841</name>
</gene>
<dbReference type="InterPro" id="IPR008995">
    <property type="entry name" value="Mo/tungstate-bd_C_term_dom"/>
</dbReference>
<dbReference type="InterPro" id="IPR015855">
    <property type="entry name" value="ABC_transpr_MalK-like"/>
</dbReference>
<dbReference type="Gene3D" id="2.40.50.100">
    <property type="match status" value="1"/>
</dbReference>
<keyword evidence="3" id="KW-0547">Nucleotide-binding</keyword>
<dbReference type="InterPro" id="IPR012340">
    <property type="entry name" value="NA-bd_OB-fold"/>
</dbReference>
<dbReference type="InterPro" id="IPR017871">
    <property type="entry name" value="ABC_transporter-like_CS"/>
</dbReference>
<dbReference type="SMART" id="SM00382">
    <property type="entry name" value="AAA"/>
    <property type="match status" value="1"/>
</dbReference>
<dbReference type="InterPro" id="IPR013611">
    <property type="entry name" value="Transp-assoc_OB_typ2"/>
</dbReference>
<protein>
    <recommendedName>
        <fullName evidence="5">ABC transporter domain-containing protein</fullName>
    </recommendedName>
</protein>
<dbReference type="FunFam" id="3.40.50.300:FF:000042">
    <property type="entry name" value="Maltose/maltodextrin ABC transporter, ATP-binding protein"/>
    <property type="match status" value="1"/>
</dbReference>
<sequence>MGLSHALAHHRNDASQIVGLVNRSGRVEHDELAGYPVFTSYDIALEKTSPDLVVIATYSDTHADYAVAAMYAGANVFVEKPLATSVEDARRVVECARETRKKLVVGYILRHHPSWVRLIEEARALGGPYVFRMNLNQQSSGSEWETHKALMQTTAPIVDCGVHYVDVWCQITDATPVKVNGMGLRLSDEIAPDMYNYGQFQGVFDDGSVGWYEAGWGPMMSETAFFVKDVVSPAGSVSIVEDNKGASADVDGHTKVGGLLVHRPGGDTSISLPDEPGHQELCDAEQAYMLRAITENLDLTRHMQDAVRSLAICLAADHSVRTGNSVEDGEFVVFVGPSGCGKSTLLRVIAGLEDVSSGDIHIGGEHVNFTPPSKRGIAMVFQSYALYPHLNVRNNMSLALKQERQTKDVIDQRIAEATRMLNLEDYLDRYPSELSGGQRQRVAIGRAIVRHPKLFLFDEPLSNLDAALRMNPRLEIANLHRQLEASMIYVTHDQSEAMTLADKIVVLRDGHVEQIGSPMELYNNPVNQFVAGFLGSPAMNFLPAGLLSEGDERTLGVRPEDLYLSDNGPLKARVEHVEQLGGDTNVIGRVNGQQVTARLFGQHAIEPGRELDLAISDGKSYYFDGSGVRLGA</sequence>
<name>A0AA36I7G2_9DINO</name>
<evidence type="ECO:0000313" key="7">
    <source>
        <dbReference type="Proteomes" id="UP001178507"/>
    </source>
</evidence>
<dbReference type="EMBL" id="CAUJNA010000906">
    <property type="protein sequence ID" value="CAJ1382476.1"/>
    <property type="molecule type" value="Genomic_DNA"/>
</dbReference>
<dbReference type="SUPFAM" id="SSF55347">
    <property type="entry name" value="Glyceraldehyde-3-phosphate dehydrogenase-like, C-terminal domain"/>
    <property type="match status" value="1"/>
</dbReference>
<keyword evidence="2" id="KW-0813">Transport</keyword>
<proteinExistence type="inferred from homology"/>
<dbReference type="InterPro" id="IPR027417">
    <property type="entry name" value="P-loop_NTPase"/>
</dbReference>
<dbReference type="InterPro" id="IPR003593">
    <property type="entry name" value="AAA+_ATPase"/>
</dbReference>
<dbReference type="GO" id="GO:1990060">
    <property type="term" value="C:maltose transport complex"/>
    <property type="evidence" value="ECO:0007669"/>
    <property type="project" value="TreeGrafter"/>
</dbReference>
<dbReference type="InterPro" id="IPR036291">
    <property type="entry name" value="NAD(P)-bd_dom_sf"/>
</dbReference>
<dbReference type="SUPFAM" id="SSF51735">
    <property type="entry name" value="NAD(P)-binding Rossmann-fold domains"/>
    <property type="match status" value="1"/>
</dbReference>
<evidence type="ECO:0000256" key="1">
    <source>
        <dbReference type="ARBA" id="ARBA00010928"/>
    </source>
</evidence>
<organism evidence="6 7">
    <name type="scientific">Effrenium voratum</name>
    <dbReference type="NCBI Taxonomy" id="2562239"/>
    <lineage>
        <taxon>Eukaryota</taxon>
        <taxon>Sar</taxon>
        <taxon>Alveolata</taxon>
        <taxon>Dinophyceae</taxon>
        <taxon>Suessiales</taxon>
        <taxon>Symbiodiniaceae</taxon>
        <taxon>Effrenium</taxon>
    </lineage>
</organism>
<keyword evidence="4" id="KW-0067">ATP-binding</keyword>
<comment type="caution">
    <text evidence="6">The sequence shown here is derived from an EMBL/GenBank/DDBJ whole genome shotgun (WGS) entry which is preliminary data.</text>
</comment>
<dbReference type="GO" id="GO:0005524">
    <property type="term" value="F:ATP binding"/>
    <property type="evidence" value="ECO:0007669"/>
    <property type="project" value="UniProtKB-KW"/>
</dbReference>
<dbReference type="InterPro" id="IPR003439">
    <property type="entry name" value="ABC_transporter-like_ATP-bd"/>
</dbReference>
<dbReference type="Pfam" id="PF22725">
    <property type="entry name" value="GFO_IDH_MocA_C3"/>
    <property type="match status" value="1"/>
</dbReference>
<dbReference type="GO" id="GO:0016887">
    <property type="term" value="F:ATP hydrolysis activity"/>
    <property type="evidence" value="ECO:0007669"/>
    <property type="project" value="InterPro"/>
</dbReference>
<dbReference type="Gene3D" id="3.30.360.10">
    <property type="entry name" value="Dihydrodipicolinate Reductase, domain 2"/>
    <property type="match status" value="1"/>
</dbReference>
<dbReference type="InterPro" id="IPR047641">
    <property type="entry name" value="ABC_transpr_MalK/UgpC-like"/>
</dbReference>
<dbReference type="Proteomes" id="UP001178507">
    <property type="component" value="Unassembled WGS sequence"/>
</dbReference>
<dbReference type="Pfam" id="PF00005">
    <property type="entry name" value="ABC_tran"/>
    <property type="match status" value="1"/>
</dbReference>
<dbReference type="PANTHER" id="PTHR43875:SF3">
    <property type="entry name" value="MALTOSE_MALTODEXTRIN IMPORT ATP-BINDING PROTEIN MALK"/>
    <property type="match status" value="1"/>
</dbReference>
<feature type="domain" description="ABC transporter" evidence="5">
    <location>
        <begin position="301"/>
        <end position="534"/>
    </location>
</feature>
<comment type="similarity">
    <text evidence="1">Belongs to the Gfo/Idh/MocA family.</text>
</comment>
<evidence type="ECO:0000256" key="3">
    <source>
        <dbReference type="ARBA" id="ARBA00022741"/>
    </source>
</evidence>